<proteinExistence type="inferred from homology"/>
<dbReference type="FunFam" id="3.40.190.10:FF:000035">
    <property type="entry name" value="Molybdate ABC transporter substrate-binding protein"/>
    <property type="match status" value="1"/>
</dbReference>
<dbReference type="InterPro" id="IPR050682">
    <property type="entry name" value="ModA/WtpA"/>
</dbReference>
<reference evidence="9" key="1">
    <citation type="submission" date="2017-04" db="EMBL/GenBank/DDBJ databases">
        <authorList>
            <person name="Varghese N."/>
            <person name="Submissions S."/>
        </authorList>
    </citation>
    <scope>NUCLEOTIDE SEQUENCE [LARGE SCALE GENOMIC DNA]</scope>
    <source>
        <strain evidence="9">DSM 23072</strain>
    </source>
</reference>
<accession>A0A1W1UCT1</accession>
<feature type="binding site" evidence="6">
    <location>
        <position position="196"/>
    </location>
    <ligand>
        <name>molybdate</name>
        <dbReference type="ChEBI" id="CHEBI:36264"/>
    </ligand>
</feature>
<keyword evidence="2 6" id="KW-0500">Molybdenum</keyword>
<dbReference type="GO" id="GO:0030973">
    <property type="term" value="F:molybdate ion binding"/>
    <property type="evidence" value="ECO:0007669"/>
    <property type="project" value="TreeGrafter"/>
</dbReference>
<evidence type="ECO:0000313" key="8">
    <source>
        <dbReference type="EMBL" id="SMB78877.1"/>
    </source>
</evidence>
<name>A0A1W1UCT1_9PAST</name>
<dbReference type="PANTHER" id="PTHR30632">
    <property type="entry name" value="MOLYBDATE-BINDING PERIPLASMIC PROTEIN"/>
    <property type="match status" value="1"/>
</dbReference>
<dbReference type="EMBL" id="FWWV01000001">
    <property type="protein sequence ID" value="SMB78877.1"/>
    <property type="molecule type" value="Genomic_DNA"/>
</dbReference>
<evidence type="ECO:0000256" key="2">
    <source>
        <dbReference type="ARBA" id="ARBA00022505"/>
    </source>
</evidence>
<organism evidence="8 9">
    <name type="scientific">Pasteurella testudinis DSM 23072</name>
    <dbReference type="NCBI Taxonomy" id="1122938"/>
    <lineage>
        <taxon>Bacteria</taxon>
        <taxon>Pseudomonadati</taxon>
        <taxon>Pseudomonadota</taxon>
        <taxon>Gammaproteobacteria</taxon>
        <taxon>Pasteurellales</taxon>
        <taxon>Pasteurellaceae</taxon>
        <taxon>Pasteurella</taxon>
    </lineage>
</organism>
<dbReference type="GO" id="GO:0030288">
    <property type="term" value="C:outer membrane-bounded periplasmic space"/>
    <property type="evidence" value="ECO:0007669"/>
    <property type="project" value="TreeGrafter"/>
</dbReference>
<sequence length="259" mass="27728">MFKQIGKWGKSAVLAVALAAVSFSGMASEKLTVFAAASMTNVLQDLASEFKQEQKAAEIVFSFASSSVLARQIDEGAPADIFVSANLKWADFLQEKGKIIADSRKIVAGNKLVMIAPKSAGELKFDLNNDEWLQYLGKNFLSVGDPEHVPAGLYAKAALTKLNQWDKVESQLARAANVRAALTLVERAEAPLGIVYATDAAASDKVQIVGVFPDGSYEAVEYPAAIITDHDSAVARAFMAFLGSDSGKVILQKYGFSVE</sequence>
<gene>
    <name evidence="8" type="ORF">SAMN05660772_00252</name>
</gene>
<feature type="binding site" evidence="6">
    <location>
        <position position="38"/>
    </location>
    <ligand>
        <name>molybdate</name>
        <dbReference type="ChEBI" id="CHEBI:36264"/>
    </ligand>
</feature>
<comment type="similarity">
    <text evidence="1">Belongs to the bacterial solute-binding protein ModA family.</text>
</comment>
<evidence type="ECO:0000256" key="6">
    <source>
        <dbReference type="PIRSR" id="PIRSR004846-1"/>
    </source>
</evidence>
<dbReference type="Gene3D" id="3.40.190.10">
    <property type="entry name" value="Periplasmic binding protein-like II"/>
    <property type="match status" value="2"/>
</dbReference>
<dbReference type="RefSeq" id="WP_084255506.1">
    <property type="nucleotide sequence ID" value="NZ_FWWV01000001.1"/>
</dbReference>
<evidence type="ECO:0000256" key="7">
    <source>
        <dbReference type="SAM" id="SignalP"/>
    </source>
</evidence>
<feature type="binding site" evidence="6">
    <location>
        <position position="66"/>
    </location>
    <ligand>
        <name>molybdate</name>
        <dbReference type="ChEBI" id="CHEBI:36264"/>
    </ligand>
</feature>
<evidence type="ECO:0000313" key="9">
    <source>
        <dbReference type="Proteomes" id="UP000192408"/>
    </source>
</evidence>
<feature type="chain" id="PRO_5012551621" evidence="7">
    <location>
        <begin position="28"/>
        <end position="259"/>
    </location>
</feature>
<dbReference type="Proteomes" id="UP000192408">
    <property type="component" value="Unassembled WGS sequence"/>
</dbReference>
<keyword evidence="4 7" id="KW-0732">Signal</keyword>
<feature type="binding site" evidence="6">
    <location>
        <position position="151"/>
    </location>
    <ligand>
        <name>molybdate</name>
        <dbReference type="ChEBI" id="CHEBI:36264"/>
    </ligand>
</feature>
<dbReference type="CDD" id="cd13536">
    <property type="entry name" value="PBP2_EcModA"/>
    <property type="match status" value="1"/>
</dbReference>
<dbReference type="PIRSF" id="PIRSF004846">
    <property type="entry name" value="ModA"/>
    <property type="match status" value="1"/>
</dbReference>
<evidence type="ECO:0000256" key="4">
    <source>
        <dbReference type="ARBA" id="ARBA00022729"/>
    </source>
</evidence>
<dbReference type="GO" id="GO:0015689">
    <property type="term" value="P:molybdate ion transport"/>
    <property type="evidence" value="ECO:0007669"/>
    <property type="project" value="InterPro"/>
</dbReference>
<evidence type="ECO:0000256" key="1">
    <source>
        <dbReference type="ARBA" id="ARBA00009175"/>
    </source>
</evidence>
<dbReference type="SUPFAM" id="SSF53850">
    <property type="entry name" value="Periplasmic binding protein-like II"/>
    <property type="match status" value="1"/>
</dbReference>
<dbReference type="NCBIfam" id="NF007958">
    <property type="entry name" value="PRK10677.1"/>
    <property type="match status" value="1"/>
</dbReference>
<dbReference type="NCBIfam" id="TIGR01256">
    <property type="entry name" value="modA"/>
    <property type="match status" value="1"/>
</dbReference>
<dbReference type="AlphaFoldDB" id="A0A1W1UCT1"/>
<feature type="signal peptide" evidence="7">
    <location>
        <begin position="1"/>
        <end position="27"/>
    </location>
</feature>
<dbReference type="Pfam" id="PF13531">
    <property type="entry name" value="SBP_bac_11"/>
    <property type="match status" value="1"/>
</dbReference>
<evidence type="ECO:0000256" key="5">
    <source>
        <dbReference type="ARBA" id="ARBA00062515"/>
    </source>
</evidence>
<keyword evidence="3 6" id="KW-0479">Metal-binding</keyword>
<dbReference type="PANTHER" id="PTHR30632:SF17">
    <property type="entry name" value="MOLYBDATE-BINDING PROTEIN MODA"/>
    <property type="match status" value="1"/>
</dbReference>
<dbReference type="InterPro" id="IPR005950">
    <property type="entry name" value="ModA"/>
</dbReference>
<dbReference type="STRING" id="1122938.SAMN05660772_00252"/>
<feature type="binding site" evidence="6">
    <location>
        <position position="178"/>
    </location>
    <ligand>
        <name>molybdate</name>
        <dbReference type="ChEBI" id="CHEBI:36264"/>
    </ligand>
</feature>
<comment type="subunit">
    <text evidence="5">The complex is composed of two ATP-binding proteins (ModC), two transmembrane proteins (ModB) and a solute-binding protein (ModA).</text>
</comment>
<keyword evidence="9" id="KW-1185">Reference proteome</keyword>
<protein>
    <submittedName>
        <fullName evidence="8">Molybdate transport system substrate-binding protein</fullName>
    </submittedName>
</protein>
<dbReference type="GO" id="GO:0046872">
    <property type="term" value="F:metal ion binding"/>
    <property type="evidence" value="ECO:0007669"/>
    <property type="project" value="UniProtKB-KW"/>
</dbReference>
<dbReference type="GO" id="GO:1901359">
    <property type="term" value="F:tungstate binding"/>
    <property type="evidence" value="ECO:0007669"/>
    <property type="project" value="UniProtKB-ARBA"/>
</dbReference>
<evidence type="ECO:0000256" key="3">
    <source>
        <dbReference type="ARBA" id="ARBA00022723"/>
    </source>
</evidence>